<dbReference type="InterPro" id="IPR029016">
    <property type="entry name" value="GAF-like_dom_sf"/>
</dbReference>
<dbReference type="PROSITE" id="PS51077">
    <property type="entry name" value="HTH_ICLR"/>
    <property type="match status" value="1"/>
</dbReference>
<dbReference type="SUPFAM" id="SSF46785">
    <property type="entry name" value="Winged helix' DNA-binding domain"/>
    <property type="match status" value="1"/>
</dbReference>
<evidence type="ECO:0000313" key="8">
    <source>
        <dbReference type="EMBL" id="HAG0017922.1"/>
    </source>
</evidence>
<organism evidence="8">
    <name type="scientific">Salmonella enterica</name>
    <name type="common">Salmonella choleraesuis</name>
    <dbReference type="NCBI Taxonomy" id="28901"/>
    <lineage>
        <taxon>Bacteria</taxon>
        <taxon>Pseudomonadati</taxon>
        <taxon>Pseudomonadota</taxon>
        <taxon>Gammaproteobacteria</taxon>
        <taxon>Enterobacterales</taxon>
        <taxon>Enterobacteriaceae</taxon>
        <taxon>Salmonella</taxon>
    </lineage>
</organism>
<dbReference type="InterPro" id="IPR011991">
    <property type="entry name" value="ArsR-like_HTH"/>
</dbReference>
<keyword evidence="3" id="KW-0804">Transcription</keyword>
<keyword evidence="2" id="KW-0238">DNA-binding</keyword>
<name>A0A756I5H6_SALER</name>
<dbReference type="GO" id="GO:0045892">
    <property type="term" value="P:negative regulation of DNA-templated transcription"/>
    <property type="evidence" value="ECO:0007669"/>
    <property type="project" value="TreeGrafter"/>
</dbReference>
<reference evidence="8" key="1">
    <citation type="journal article" date="2018" name="Genome Biol.">
        <title>SKESA: strategic k-mer extension for scrupulous assemblies.</title>
        <authorList>
            <person name="Souvorov A."/>
            <person name="Agarwala R."/>
            <person name="Lipman D.J."/>
        </authorList>
    </citation>
    <scope>NUCLEOTIDE SEQUENCE</scope>
    <source>
        <strain evidence="8">MA.CK_00/00002125</strain>
    </source>
</reference>
<dbReference type="InterPro" id="IPR014757">
    <property type="entry name" value="Tscrpt_reg_IclR_C"/>
</dbReference>
<evidence type="ECO:0000256" key="5">
    <source>
        <dbReference type="ARBA" id="ARBA00042627"/>
    </source>
</evidence>
<dbReference type="GO" id="GO:0003700">
    <property type="term" value="F:DNA-binding transcription factor activity"/>
    <property type="evidence" value="ECO:0007669"/>
    <property type="project" value="TreeGrafter"/>
</dbReference>
<sequence length="238" mass="26848">MANILQSAGMTLSLLNYFTLQKSQWGVRELARETGRSPSVVQRALNLLEQEGFIIQDRISRTYQLGFRCIELGQLASTTLPFSAIAEQCLRPVVEASGETVFIYRRRDDFSVCSFILESQDHIRFTATVGDRIYLHQAPFTQITLALMPAEEQQAYFERHNLCSDDTLHNALKTWAEQRFSSSCEAWQLHTQGISVPLFNSQGQISGSLCIAASSQRGDLIEYKELLQSAAEKLKSIM</sequence>
<dbReference type="InterPro" id="IPR050707">
    <property type="entry name" value="HTH_MetabolicPath_Reg"/>
</dbReference>
<evidence type="ECO:0000256" key="1">
    <source>
        <dbReference type="ARBA" id="ARBA00023015"/>
    </source>
</evidence>
<dbReference type="InterPro" id="IPR036388">
    <property type="entry name" value="WH-like_DNA-bd_sf"/>
</dbReference>
<feature type="domain" description="HTH iclR-type" evidence="6">
    <location>
        <begin position="5"/>
        <end position="67"/>
    </location>
</feature>
<dbReference type="Gene3D" id="1.10.10.10">
    <property type="entry name" value="Winged helix-like DNA-binding domain superfamily/Winged helix DNA-binding domain"/>
    <property type="match status" value="1"/>
</dbReference>
<feature type="domain" description="IclR-ED" evidence="7">
    <location>
        <begin position="68"/>
        <end position="238"/>
    </location>
</feature>
<reference evidence="8" key="2">
    <citation type="submission" date="2020-02" db="EMBL/GenBank/DDBJ databases">
        <authorList>
            <consortium name="NCBI Pathogen Detection Project"/>
        </authorList>
    </citation>
    <scope>NUCLEOTIDE SEQUENCE</scope>
    <source>
        <strain evidence="8">MA.CK_00/00002125</strain>
    </source>
</reference>
<dbReference type="Gene3D" id="3.30.450.40">
    <property type="match status" value="1"/>
</dbReference>
<dbReference type="PANTHER" id="PTHR30136">
    <property type="entry name" value="HELIX-TURN-HELIX TRANSCRIPTIONAL REGULATOR, ICLR FAMILY"/>
    <property type="match status" value="1"/>
</dbReference>
<dbReference type="SUPFAM" id="SSF55781">
    <property type="entry name" value="GAF domain-like"/>
    <property type="match status" value="1"/>
</dbReference>
<dbReference type="GO" id="GO:0003677">
    <property type="term" value="F:DNA binding"/>
    <property type="evidence" value="ECO:0007669"/>
    <property type="project" value="UniProtKB-KW"/>
</dbReference>
<protein>
    <recommendedName>
        <fullName evidence="4">HTH-type transcriptional repressor AllR</fullName>
    </recommendedName>
    <alternativeName>
        <fullName evidence="5">Negative regulator of allantoin and glyoxylate utilization operons</fullName>
    </alternativeName>
</protein>
<evidence type="ECO:0000256" key="3">
    <source>
        <dbReference type="ARBA" id="ARBA00023163"/>
    </source>
</evidence>
<dbReference type="InterPro" id="IPR005471">
    <property type="entry name" value="Tscrpt_reg_IclR_N"/>
</dbReference>
<evidence type="ECO:0000259" key="7">
    <source>
        <dbReference type="PROSITE" id="PS51078"/>
    </source>
</evidence>
<proteinExistence type="predicted"/>
<comment type="caution">
    <text evidence="8">The sequence shown here is derived from an EMBL/GenBank/DDBJ whole genome shotgun (WGS) entry which is preliminary data.</text>
</comment>
<evidence type="ECO:0000259" key="6">
    <source>
        <dbReference type="PROSITE" id="PS51077"/>
    </source>
</evidence>
<dbReference type="Pfam" id="PF09339">
    <property type="entry name" value="HTH_IclR"/>
    <property type="match status" value="1"/>
</dbReference>
<evidence type="ECO:0000256" key="4">
    <source>
        <dbReference type="ARBA" id="ARBA00040379"/>
    </source>
</evidence>
<keyword evidence="1" id="KW-0805">Transcription regulation</keyword>
<dbReference type="PANTHER" id="PTHR30136:SF24">
    <property type="entry name" value="HTH-TYPE TRANSCRIPTIONAL REPRESSOR ALLR"/>
    <property type="match status" value="1"/>
</dbReference>
<dbReference type="AlphaFoldDB" id="A0A756I5H6"/>
<dbReference type="InterPro" id="IPR036390">
    <property type="entry name" value="WH_DNA-bd_sf"/>
</dbReference>
<accession>A0A756I5H6</accession>
<dbReference type="Pfam" id="PF01614">
    <property type="entry name" value="IclR_C"/>
    <property type="match status" value="1"/>
</dbReference>
<dbReference type="SMART" id="SM00346">
    <property type="entry name" value="HTH_ICLR"/>
    <property type="match status" value="1"/>
</dbReference>
<dbReference type="PROSITE" id="PS51078">
    <property type="entry name" value="ICLR_ED"/>
    <property type="match status" value="1"/>
</dbReference>
<dbReference type="EMBL" id="DAAWYJ010000049">
    <property type="protein sequence ID" value="HAG0017922.1"/>
    <property type="molecule type" value="Genomic_DNA"/>
</dbReference>
<dbReference type="CDD" id="cd00090">
    <property type="entry name" value="HTH_ARSR"/>
    <property type="match status" value="1"/>
</dbReference>
<evidence type="ECO:0000256" key="2">
    <source>
        <dbReference type="ARBA" id="ARBA00023125"/>
    </source>
</evidence>
<gene>
    <name evidence="8" type="ORF">G8O67_005333</name>
</gene>